<reference evidence="7" key="1">
    <citation type="submission" date="2018-02" db="EMBL/GenBank/DDBJ databases">
        <authorList>
            <person name="Hausmann B."/>
        </authorList>
    </citation>
    <scope>NUCLEOTIDE SEQUENCE [LARGE SCALE GENOMIC DNA]</scope>
    <source>
        <strain evidence="7">Peat soil MAG SbF1</strain>
    </source>
</reference>
<evidence type="ECO:0000256" key="4">
    <source>
        <dbReference type="ARBA" id="ARBA00023014"/>
    </source>
</evidence>
<dbReference type="Gene3D" id="3.40.5.90">
    <property type="entry name" value="CDGSH iron-sulfur domain, mitoNEET-type"/>
    <property type="match status" value="2"/>
</dbReference>
<accession>A0A2U3KBM7</accession>
<feature type="domain" description="Iron-binding zinc finger CDGSH type" evidence="5">
    <location>
        <begin position="188"/>
        <end position="225"/>
    </location>
</feature>
<evidence type="ECO:0000313" key="6">
    <source>
        <dbReference type="EMBL" id="SPF37053.1"/>
    </source>
</evidence>
<dbReference type="InterPro" id="IPR018967">
    <property type="entry name" value="FeS-contain_CDGSH-typ"/>
</dbReference>
<organism evidence="6 7">
    <name type="scientific">Candidatus Desulfosporosinus infrequens</name>
    <dbReference type="NCBI Taxonomy" id="2043169"/>
    <lineage>
        <taxon>Bacteria</taxon>
        <taxon>Bacillati</taxon>
        <taxon>Bacillota</taxon>
        <taxon>Clostridia</taxon>
        <taxon>Eubacteriales</taxon>
        <taxon>Desulfitobacteriaceae</taxon>
        <taxon>Desulfosporosinus</taxon>
    </lineage>
</organism>
<dbReference type="PANTHER" id="PTHR46491:SF3">
    <property type="entry name" value="CDGSH IRON-SULFUR DOMAIN-CONTAINING PROTEIN 3, MITOCHONDRIAL"/>
    <property type="match status" value="1"/>
</dbReference>
<dbReference type="Pfam" id="PF09360">
    <property type="entry name" value="zf-CDGSH"/>
    <property type="match status" value="2"/>
</dbReference>
<sequence>MMEKNKLAKIKILKNGPYLVTGNVPLAERIIVPKGKMYEYKNGREFPQAEEYALCRCGQAKNAPFCDGSHEKVGFIGEEKASRETFEDRADMFEGPALNLLDDNRCALARFCHRKDGNVWELTEYSDNPNYRAEAIIAASECPAGRLVAYDKTGKPIEPKYEPAIDILQDSEKEVSGPIFVKGAIPIESSDGFTYEIRNRVTLCRCGKSRNSPFCDATHISIKFLDKGKE</sequence>
<dbReference type="PIRSF" id="PIRSF009180">
    <property type="entry name" value="UCP009180"/>
    <property type="match status" value="1"/>
</dbReference>
<dbReference type="GO" id="GO:0046872">
    <property type="term" value="F:metal ion binding"/>
    <property type="evidence" value="ECO:0007669"/>
    <property type="project" value="UniProtKB-KW"/>
</dbReference>
<keyword evidence="4" id="KW-0411">Iron-sulfur</keyword>
<dbReference type="Proteomes" id="UP000238916">
    <property type="component" value="Unassembled WGS sequence"/>
</dbReference>
<dbReference type="EMBL" id="OMOF01000082">
    <property type="protein sequence ID" value="SPF37053.1"/>
    <property type="molecule type" value="Genomic_DNA"/>
</dbReference>
<dbReference type="InterPro" id="IPR010693">
    <property type="entry name" value="Divergent_4Fe-4S_mono-cluster"/>
</dbReference>
<dbReference type="Pfam" id="PF06902">
    <property type="entry name" value="Fer4_19"/>
    <property type="match status" value="1"/>
</dbReference>
<evidence type="ECO:0000313" key="7">
    <source>
        <dbReference type="Proteomes" id="UP000238916"/>
    </source>
</evidence>
<dbReference type="AlphaFoldDB" id="A0A2U3KBM7"/>
<name>A0A2U3KBM7_9FIRM</name>
<keyword evidence="1" id="KW-0001">2Fe-2S</keyword>
<evidence type="ECO:0000259" key="5">
    <source>
        <dbReference type="SMART" id="SM00704"/>
    </source>
</evidence>
<evidence type="ECO:0000256" key="3">
    <source>
        <dbReference type="ARBA" id="ARBA00023004"/>
    </source>
</evidence>
<dbReference type="InterPro" id="IPR052950">
    <property type="entry name" value="CISD"/>
</dbReference>
<gene>
    <name evidence="6" type="ORF">SBF1_1720003</name>
</gene>
<evidence type="ECO:0000256" key="2">
    <source>
        <dbReference type="ARBA" id="ARBA00022723"/>
    </source>
</evidence>
<feature type="domain" description="Iron-binding zinc finger CDGSH type" evidence="5">
    <location>
        <begin position="39"/>
        <end position="76"/>
    </location>
</feature>
<dbReference type="InterPro" id="IPR016548">
    <property type="entry name" value="UCP009180"/>
</dbReference>
<proteinExistence type="predicted"/>
<dbReference type="OrthoDB" id="9793389at2"/>
<protein>
    <submittedName>
        <fullName evidence="6">Zinc finger CDGSH type family protein</fullName>
    </submittedName>
</protein>
<dbReference type="GO" id="GO:0051537">
    <property type="term" value="F:2 iron, 2 sulfur cluster binding"/>
    <property type="evidence" value="ECO:0007669"/>
    <property type="project" value="UniProtKB-KW"/>
</dbReference>
<dbReference type="SMART" id="SM00704">
    <property type="entry name" value="ZnF_CDGSH"/>
    <property type="match status" value="2"/>
</dbReference>
<keyword evidence="3" id="KW-0408">Iron</keyword>
<dbReference type="InterPro" id="IPR042216">
    <property type="entry name" value="MitoNEET_CISD"/>
</dbReference>
<dbReference type="GO" id="GO:0005737">
    <property type="term" value="C:cytoplasm"/>
    <property type="evidence" value="ECO:0007669"/>
    <property type="project" value="UniProtKB-ARBA"/>
</dbReference>
<evidence type="ECO:0000256" key="1">
    <source>
        <dbReference type="ARBA" id="ARBA00022714"/>
    </source>
</evidence>
<dbReference type="PANTHER" id="PTHR46491">
    <property type="entry name" value="CDGSH IRON SULFUR DOMAIN PROTEIN HOMOLOG"/>
    <property type="match status" value="1"/>
</dbReference>
<keyword evidence="2" id="KW-0479">Metal-binding</keyword>